<sequence length="139" mass="15620">MSSINQLDQTLNKLCDEVQFDVKWYVKDLQTGESLNRNGDEIGPSASTRKISILMAAMKFVNEGKISLTDEIIPDTKYFGTHSGCFQHFLPGFKLKFQDLLTMMIIVSDNVSTGTVTEILTLDYINDFCQGIGMKNTNH</sequence>
<gene>
    <name evidence="2" type="ORF">METZ01_LOCUS397553</name>
</gene>
<organism evidence="2">
    <name type="scientific">marine metagenome</name>
    <dbReference type="NCBI Taxonomy" id="408172"/>
    <lineage>
        <taxon>unclassified sequences</taxon>
        <taxon>metagenomes</taxon>
        <taxon>ecological metagenomes</taxon>
    </lineage>
</organism>
<feature type="non-terminal residue" evidence="2">
    <location>
        <position position="139"/>
    </location>
</feature>
<reference evidence="2" key="1">
    <citation type="submission" date="2018-05" db="EMBL/GenBank/DDBJ databases">
        <authorList>
            <person name="Lanie J.A."/>
            <person name="Ng W.-L."/>
            <person name="Kazmierczak K.M."/>
            <person name="Andrzejewski T.M."/>
            <person name="Davidsen T.M."/>
            <person name="Wayne K.J."/>
            <person name="Tettelin H."/>
            <person name="Glass J.I."/>
            <person name="Rusch D."/>
            <person name="Podicherti R."/>
            <person name="Tsui H.-C.T."/>
            <person name="Winkler M.E."/>
        </authorList>
    </citation>
    <scope>NUCLEOTIDE SEQUENCE</scope>
</reference>
<dbReference type="EMBL" id="UINC01151218">
    <property type="protein sequence ID" value="SVD44699.1"/>
    <property type="molecule type" value="Genomic_DNA"/>
</dbReference>
<dbReference type="InterPro" id="IPR000871">
    <property type="entry name" value="Beta-lactam_class-A"/>
</dbReference>
<name>A0A382VDX5_9ZZZZ</name>
<dbReference type="GO" id="GO:0046677">
    <property type="term" value="P:response to antibiotic"/>
    <property type="evidence" value="ECO:0007669"/>
    <property type="project" value="InterPro"/>
</dbReference>
<dbReference type="GO" id="GO:0030655">
    <property type="term" value="P:beta-lactam antibiotic catabolic process"/>
    <property type="evidence" value="ECO:0007669"/>
    <property type="project" value="InterPro"/>
</dbReference>
<evidence type="ECO:0000259" key="1">
    <source>
        <dbReference type="Pfam" id="PF13354"/>
    </source>
</evidence>
<dbReference type="AlphaFoldDB" id="A0A382VDX5"/>
<protein>
    <recommendedName>
        <fullName evidence="1">Beta-lactamase class A catalytic domain-containing protein</fullName>
    </recommendedName>
</protein>
<dbReference type="PANTHER" id="PTHR35333:SF4">
    <property type="entry name" value="SLR0121 PROTEIN"/>
    <property type="match status" value="1"/>
</dbReference>
<accession>A0A382VDX5</accession>
<dbReference type="GO" id="GO:0008800">
    <property type="term" value="F:beta-lactamase activity"/>
    <property type="evidence" value="ECO:0007669"/>
    <property type="project" value="InterPro"/>
</dbReference>
<dbReference type="InterPro" id="IPR045155">
    <property type="entry name" value="Beta-lactam_cat"/>
</dbReference>
<feature type="domain" description="Beta-lactamase class A catalytic" evidence="1">
    <location>
        <begin position="24"/>
        <end position="138"/>
    </location>
</feature>
<evidence type="ECO:0000313" key="2">
    <source>
        <dbReference type="EMBL" id="SVD44699.1"/>
    </source>
</evidence>
<dbReference type="SUPFAM" id="SSF56601">
    <property type="entry name" value="beta-lactamase/transpeptidase-like"/>
    <property type="match status" value="1"/>
</dbReference>
<proteinExistence type="predicted"/>
<dbReference type="Gene3D" id="3.40.710.10">
    <property type="entry name" value="DD-peptidase/beta-lactamase superfamily"/>
    <property type="match status" value="1"/>
</dbReference>
<dbReference type="InterPro" id="IPR012338">
    <property type="entry name" value="Beta-lactam/transpept-like"/>
</dbReference>
<dbReference type="Pfam" id="PF13354">
    <property type="entry name" value="Beta-lactamase2"/>
    <property type="match status" value="1"/>
</dbReference>
<dbReference type="PANTHER" id="PTHR35333">
    <property type="entry name" value="BETA-LACTAMASE"/>
    <property type="match status" value="1"/>
</dbReference>